<organism evidence="1 2">
    <name type="scientific">Rhizobium miluonense</name>
    <dbReference type="NCBI Taxonomy" id="411945"/>
    <lineage>
        <taxon>Bacteria</taxon>
        <taxon>Pseudomonadati</taxon>
        <taxon>Pseudomonadota</taxon>
        <taxon>Alphaproteobacteria</taxon>
        <taxon>Hyphomicrobiales</taxon>
        <taxon>Rhizobiaceae</taxon>
        <taxon>Rhizobium/Agrobacterium group</taxon>
        <taxon>Rhizobium</taxon>
    </lineage>
</organism>
<dbReference type="EMBL" id="FMAH01000037">
    <property type="protein sequence ID" value="SCB42453.1"/>
    <property type="molecule type" value="Genomic_DNA"/>
</dbReference>
<proteinExistence type="predicted"/>
<evidence type="ECO:0000313" key="1">
    <source>
        <dbReference type="EMBL" id="SCB42453.1"/>
    </source>
</evidence>
<evidence type="ECO:0000313" key="2">
    <source>
        <dbReference type="Proteomes" id="UP000199435"/>
    </source>
</evidence>
<keyword evidence="2" id="KW-1185">Reference proteome</keyword>
<dbReference type="AlphaFoldDB" id="A0A1C3WQW1"/>
<name>A0A1C3WQW1_9HYPH</name>
<reference evidence="2" key="1">
    <citation type="submission" date="2016-08" db="EMBL/GenBank/DDBJ databases">
        <authorList>
            <person name="Varghese N."/>
            <person name="Submissions Spin"/>
        </authorList>
    </citation>
    <scope>NUCLEOTIDE SEQUENCE [LARGE SCALE GENOMIC DNA]</scope>
    <source>
        <strain evidence="2">HAMBI 2971</strain>
    </source>
</reference>
<protein>
    <submittedName>
        <fullName evidence="1">Uncharacterized protein</fullName>
    </submittedName>
</protein>
<accession>A0A1C3WQW1</accession>
<dbReference type="Proteomes" id="UP000199435">
    <property type="component" value="Unassembled WGS sequence"/>
</dbReference>
<gene>
    <name evidence="1" type="ORF">GA0061102_103727</name>
</gene>
<sequence>MDRLLLPQPSHMIPDILGRAGHPIINSQHIVKKRLQLGSFDIAINANRLQPADAMAALMSYPAACRMRDK</sequence>